<gene>
    <name evidence="1" type="ORF">LTR97_010047</name>
</gene>
<comment type="caution">
    <text evidence="1">The sequence shown here is derived from an EMBL/GenBank/DDBJ whole genome shotgun (WGS) entry which is preliminary data.</text>
</comment>
<dbReference type="AlphaFoldDB" id="A0AAN7W445"/>
<evidence type="ECO:0000313" key="1">
    <source>
        <dbReference type="EMBL" id="KAK5693478.1"/>
    </source>
</evidence>
<protein>
    <submittedName>
        <fullName evidence="1">Uncharacterized protein</fullName>
    </submittedName>
</protein>
<dbReference type="PANTHER" id="PTHR37490">
    <property type="entry name" value="EXPRESSED PROTEIN"/>
    <property type="match status" value="1"/>
</dbReference>
<dbReference type="PANTHER" id="PTHR37490:SF2">
    <property type="match status" value="1"/>
</dbReference>
<evidence type="ECO:0000313" key="2">
    <source>
        <dbReference type="Proteomes" id="UP001310594"/>
    </source>
</evidence>
<organism evidence="1 2">
    <name type="scientific">Elasticomyces elasticus</name>
    <dbReference type="NCBI Taxonomy" id="574655"/>
    <lineage>
        <taxon>Eukaryota</taxon>
        <taxon>Fungi</taxon>
        <taxon>Dikarya</taxon>
        <taxon>Ascomycota</taxon>
        <taxon>Pezizomycotina</taxon>
        <taxon>Dothideomycetes</taxon>
        <taxon>Dothideomycetidae</taxon>
        <taxon>Mycosphaerellales</taxon>
        <taxon>Teratosphaeriaceae</taxon>
        <taxon>Elasticomyces</taxon>
    </lineage>
</organism>
<dbReference type="Pfam" id="PF11913">
    <property type="entry name" value="DUF3431"/>
    <property type="match status" value="1"/>
</dbReference>
<sequence length="202" mass="23527">MTWLSQVEQNWTIFRYEIDNPVNGDVRLQLPVMKGHEAIVYITWLVEHYDALPWHVVFVHGDRDDWQQDEEILSKVITIRRTALARAGYVPLRCDWYPSCPAELRPVDHDAVVWGPDGSRNETEFAIASNWKSLFPGTALPHTIASQSSAQFGVTRQAILQRPKSDYERLRKWLLRTTLEDDEVREVFEKLWAYVFTGEAVQ</sequence>
<dbReference type="Proteomes" id="UP001310594">
    <property type="component" value="Unassembled WGS sequence"/>
</dbReference>
<name>A0AAN7W445_9PEZI</name>
<reference evidence="1" key="1">
    <citation type="submission" date="2023-08" db="EMBL/GenBank/DDBJ databases">
        <title>Black Yeasts Isolated from many extreme environments.</title>
        <authorList>
            <person name="Coleine C."/>
            <person name="Stajich J.E."/>
            <person name="Selbmann L."/>
        </authorList>
    </citation>
    <scope>NUCLEOTIDE SEQUENCE</scope>
    <source>
        <strain evidence="1">CCFEE 5810</strain>
    </source>
</reference>
<proteinExistence type="predicted"/>
<dbReference type="EMBL" id="JAVRQU010000017">
    <property type="protein sequence ID" value="KAK5693478.1"/>
    <property type="molecule type" value="Genomic_DNA"/>
</dbReference>
<dbReference type="InterPro" id="IPR021838">
    <property type="entry name" value="DUF3431"/>
</dbReference>
<accession>A0AAN7W445</accession>